<feature type="compositionally biased region" description="Gly residues" evidence="1">
    <location>
        <begin position="1"/>
        <end position="11"/>
    </location>
</feature>
<evidence type="ECO:0000313" key="4">
    <source>
        <dbReference type="Proteomes" id="UP001596174"/>
    </source>
</evidence>
<evidence type="ECO:0000313" key="3">
    <source>
        <dbReference type="EMBL" id="MFC5907785.1"/>
    </source>
</evidence>
<sequence>MVLAGCGGGGHPAATPAPGGSTASPGSPSAGSGDGTASSRWVPRPGTDWQWQLSGRVDLSPDVPVYDVDGQETSAATVAALHARGRHVVCYVNVGAWEDFRPDRAAFAPALRGRPLDGWPDERWLDIRRLSALEPLIAARFDECRRKGFDAVEPDNVDGYANDSGFPLTAADQLSFNRMVARLAHDRGLSVALKNDLDQVPQLVRDFDFAVVEQCAQYDECGRTLPFLRAGKAVLEVEYVDVDGQGSGGAAGADPASRCRAAKRLGLSAMRKTLDLTAWRAPC</sequence>
<dbReference type="InterPro" id="IPR013785">
    <property type="entry name" value="Aldolase_TIM"/>
</dbReference>
<feature type="region of interest" description="Disordered" evidence="1">
    <location>
        <begin position="1"/>
        <end position="45"/>
    </location>
</feature>
<feature type="compositionally biased region" description="Low complexity" evidence="1">
    <location>
        <begin position="12"/>
        <end position="39"/>
    </location>
</feature>
<dbReference type="RefSeq" id="WP_380582582.1">
    <property type="nucleotide sequence ID" value="NZ_JBHSQJ010000042.1"/>
</dbReference>
<keyword evidence="4" id="KW-1185">Reference proteome</keyword>
<proteinExistence type="predicted"/>
<dbReference type="SUPFAM" id="SSF51445">
    <property type="entry name" value="(Trans)glycosidases"/>
    <property type="match status" value="1"/>
</dbReference>
<evidence type="ECO:0000256" key="1">
    <source>
        <dbReference type="SAM" id="MobiDB-lite"/>
    </source>
</evidence>
<dbReference type="InterPro" id="IPR017853">
    <property type="entry name" value="GH"/>
</dbReference>
<dbReference type="PANTHER" id="PTHR35273">
    <property type="entry name" value="ALPHA-1,4 POLYGALACTOSAMINIDASE, PUTATIVE (AFU_ORTHOLOGUE AFUA_3G07890)-RELATED"/>
    <property type="match status" value="1"/>
</dbReference>
<evidence type="ECO:0000259" key="2">
    <source>
        <dbReference type="Pfam" id="PF03537"/>
    </source>
</evidence>
<dbReference type="Pfam" id="PF03537">
    <property type="entry name" value="Glyco_hydro_114"/>
    <property type="match status" value="1"/>
</dbReference>
<feature type="domain" description="Glycoside-hydrolase family GH114 TIM-barrel" evidence="2">
    <location>
        <begin position="49"/>
        <end position="278"/>
    </location>
</feature>
<protein>
    <submittedName>
        <fullName evidence="3">Endo alpha-1,4 polygalactosaminidase</fullName>
    </submittedName>
</protein>
<dbReference type="PANTHER" id="PTHR35273:SF2">
    <property type="entry name" value="ALPHA-GALACTOSIDASE"/>
    <property type="match status" value="1"/>
</dbReference>
<accession>A0ABW1FZ43</accession>
<gene>
    <name evidence="3" type="ORF">ACFP3V_11210</name>
</gene>
<organism evidence="3 4">
    <name type="scientific">Streptacidiphilus monticola</name>
    <dbReference type="NCBI Taxonomy" id="2161674"/>
    <lineage>
        <taxon>Bacteria</taxon>
        <taxon>Bacillati</taxon>
        <taxon>Actinomycetota</taxon>
        <taxon>Actinomycetes</taxon>
        <taxon>Kitasatosporales</taxon>
        <taxon>Streptomycetaceae</taxon>
        <taxon>Streptacidiphilus</taxon>
    </lineage>
</organism>
<reference evidence="4" key="1">
    <citation type="journal article" date="2019" name="Int. J. Syst. Evol. Microbiol.">
        <title>The Global Catalogue of Microorganisms (GCM) 10K type strain sequencing project: providing services to taxonomists for standard genome sequencing and annotation.</title>
        <authorList>
            <consortium name="The Broad Institute Genomics Platform"/>
            <consortium name="The Broad Institute Genome Sequencing Center for Infectious Disease"/>
            <person name="Wu L."/>
            <person name="Ma J."/>
        </authorList>
    </citation>
    <scope>NUCLEOTIDE SEQUENCE [LARGE SCALE GENOMIC DNA]</scope>
    <source>
        <strain evidence="4">JCM 4816</strain>
    </source>
</reference>
<name>A0ABW1FZ43_9ACTN</name>
<comment type="caution">
    <text evidence="3">The sequence shown here is derived from an EMBL/GenBank/DDBJ whole genome shotgun (WGS) entry which is preliminary data.</text>
</comment>
<dbReference type="Proteomes" id="UP001596174">
    <property type="component" value="Unassembled WGS sequence"/>
</dbReference>
<dbReference type="InterPro" id="IPR004352">
    <property type="entry name" value="GH114_TIM-barrel"/>
</dbReference>
<dbReference type="Gene3D" id="3.20.20.70">
    <property type="entry name" value="Aldolase class I"/>
    <property type="match status" value="1"/>
</dbReference>
<dbReference type="EMBL" id="JBHSQJ010000042">
    <property type="protein sequence ID" value="MFC5907785.1"/>
    <property type="molecule type" value="Genomic_DNA"/>
</dbReference>